<dbReference type="PANTHER" id="PTHR12110:SF47">
    <property type="match status" value="1"/>
</dbReference>
<reference evidence="2" key="1">
    <citation type="submission" date="2020-09" db="EMBL/GenBank/DDBJ databases">
        <title>Hoyosella lacisalsi sp. nov., a halotolerant actinobacterium isolated from soil of Lake Gudzhirganskoe.</title>
        <authorList>
            <person name="Yang Q."/>
            <person name="Guo P.Y."/>
            <person name="Liu S.W."/>
            <person name="Li F.N."/>
            <person name="Sun C.H."/>
        </authorList>
    </citation>
    <scope>NUCLEOTIDE SEQUENCE</scope>
    <source>
        <strain evidence="2">G463</strain>
    </source>
</reference>
<name>A0A927PM21_9ACTN</name>
<dbReference type="Pfam" id="PF01261">
    <property type="entry name" value="AP_endonuc_2"/>
    <property type="match status" value="1"/>
</dbReference>
<dbReference type="InterPro" id="IPR050312">
    <property type="entry name" value="IolE/XylAMocC-like"/>
</dbReference>
<dbReference type="Gene3D" id="3.20.20.150">
    <property type="entry name" value="Divalent-metal-dependent TIM barrel enzymes"/>
    <property type="match status" value="1"/>
</dbReference>
<organism evidence="2 3">
    <name type="scientific">Lolliginicoccus lacisalsi</name>
    <dbReference type="NCBI Taxonomy" id="2742202"/>
    <lineage>
        <taxon>Bacteria</taxon>
        <taxon>Bacillati</taxon>
        <taxon>Actinomycetota</taxon>
        <taxon>Actinomycetes</taxon>
        <taxon>Mycobacteriales</taxon>
        <taxon>Hoyosellaceae</taxon>
        <taxon>Lolliginicoccus</taxon>
    </lineage>
</organism>
<protein>
    <submittedName>
        <fullName evidence="2">Sugar phosphate isomerase/epimerase</fullName>
    </submittedName>
</protein>
<evidence type="ECO:0000313" key="3">
    <source>
        <dbReference type="Proteomes" id="UP000642993"/>
    </source>
</evidence>
<keyword evidence="2" id="KW-0413">Isomerase</keyword>
<evidence type="ECO:0000313" key="2">
    <source>
        <dbReference type="EMBL" id="MBD8505941.1"/>
    </source>
</evidence>
<dbReference type="Proteomes" id="UP000642993">
    <property type="component" value="Unassembled WGS sequence"/>
</dbReference>
<accession>A0A927PM21</accession>
<gene>
    <name evidence="2" type="ORF">HT102_05525</name>
</gene>
<comment type="caution">
    <text evidence="2">The sequence shown here is derived from an EMBL/GenBank/DDBJ whole genome shotgun (WGS) entry which is preliminary data.</text>
</comment>
<dbReference type="PANTHER" id="PTHR12110">
    <property type="entry name" value="HYDROXYPYRUVATE ISOMERASE"/>
    <property type="match status" value="1"/>
</dbReference>
<dbReference type="GO" id="GO:0016853">
    <property type="term" value="F:isomerase activity"/>
    <property type="evidence" value="ECO:0007669"/>
    <property type="project" value="UniProtKB-KW"/>
</dbReference>
<dbReference type="InterPro" id="IPR036237">
    <property type="entry name" value="Xyl_isomerase-like_sf"/>
</dbReference>
<sequence length="296" mass="32514">MSSRHKVRVGLSTASVYPQNTEAGFRYAAETGYDGVEVMVWMEASSQDRAALATLSRKYSVPILSVHAPCLLISQRVWGSDPVAKLDRSAQLASDLGAETVVVHPPFRWQRRYAEGFAEQTWNLERTTGVNLAVENMFPMRADRLFGRKERSAARMRDRGGPGRGLTAFAPSFDPTDIDHPHYTLDLSHTATAGTDAMELAGRMGERLAHIHLADGRGASIDEHLLPGHGTQPCAELCQQLAAQRFAGQVILEISTKHARTVPERSLLLAEALQFARKHLDPAHEAAMQEKPSGNL</sequence>
<evidence type="ECO:0000259" key="1">
    <source>
        <dbReference type="Pfam" id="PF01261"/>
    </source>
</evidence>
<proteinExistence type="predicted"/>
<dbReference type="EMBL" id="JACYWE010000002">
    <property type="protein sequence ID" value="MBD8505941.1"/>
    <property type="molecule type" value="Genomic_DNA"/>
</dbReference>
<dbReference type="SUPFAM" id="SSF51658">
    <property type="entry name" value="Xylose isomerase-like"/>
    <property type="match status" value="1"/>
</dbReference>
<dbReference type="InterPro" id="IPR013022">
    <property type="entry name" value="Xyl_isomerase-like_TIM-brl"/>
</dbReference>
<feature type="domain" description="Xylose isomerase-like TIM barrel" evidence="1">
    <location>
        <begin position="25"/>
        <end position="278"/>
    </location>
</feature>
<dbReference type="AlphaFoldDB" id="A0A927PM21"/>
<keyword evidence="3" id="KW-1185">Reference proteome</keyword>